<evidence type="ECO:0000313" key="1">
    <source>
        <dbReference type="EMBL" id="CAK74846.1"/>
    </source>
</evidence>
<evidence type="ECO:0000313" key="2">
    <source>
        <dbReference type="Proteomes" id="UP000000600"/>
    </source>
</evidence>
<gene>
    <name evidence="1" type="ORF">GSPATT00011014001</name>
</gene>
<organism evidence="1 2">
    <name type="scientific">Paramecium tetraurelia</name>
    <dbReference type="NCBI Taxonomy" id="5888"/>
    <lineage>
        <taxon>Eukaryota</taxon>
        <taxon>Sar</taxon>
        <taxon>Alveolata</taxon>
        <taxon>Ciliophora</taxon>
        <taxon>Intramacronucleata</taxon>
        <taxon>Oligohymenophorea</taxon>
        <taxon>Peniculida</taxon>
        <taxon>Parameciidae</taxon>
        <taxon>Paramecium</taxon>
    </lineage>
</organism>
<protein>
    <recommendedName>
        <fullName evidence="3">Transmembrane protein</fullName>
    </recommendedName>
</protein>
<dbReference type="HOGENOM" id="CLU_1879440_0_0_1"/>
<dbReference type="GeneID" id="5028028"/>
<dbReference type="RefSeq" id="XP_001442243.1">
    <property type="nucleotide sequence ID" value="XM_001442206.1"/>
</dbReference>
<accession>A0CVM9</accession>
<dbReference type="Proteomes" id="UP000000600">
    <property type="component" value="Unassembled WGS sequence"/>
</dbReference>
<evidence type="ECO:0008006" key="3">
    <source>
        <dbReference type="Google" id="ProtNLM"/>
    </source>
</evidence>
<dbReference type="KEGG" id="ptm:GSPATT00011014001"/>
<dbReference type="AlphaFoldDB" id="A0CVM9"/>
<proteinExistence type="predicted"/>
<dbReference type="InParanoid" id="A0CVM9"/>
<sequence>MQLKQRQQYQVLIGIDYFDIRIIYINHQNNTLFSHSSLLQYLTNYIVDMFKSKKKEEKIIKIKSIKLCSLDNKQTKFYFTYKNSVSNFKQLCFIPEQSNDKRSQAKLNNQFLELYQKLDQLVELRNNHLQVDENLK</sequence>
<reference evidence="1 2" key="1">
    <citation type="journal article" date="2006" name="Nature">
        <title>Global trends of whole-genome duplications revealed by the ciliate Paramecium tetraurelia.</title>
        <authorList>
            <consortium name="Genoscope"/>
            <person name="Aury J.-M."/>
            <person name="Jaillon O."/>
            <person name="Duret L."/>
            <person name="Noel B."/>
            <person name="Jubin C."/>
            <person name="Porcel B.M."/>
            <person name="Segurens B."/>
            <person name="Daubin V."/>
            <person name="Anthouard V."/>
            <person name="Aiach N."/>
            <person name="Arnaiz O."/>
            <person name="Billaut A."/>
            <person name="Beisson J."/>
            <person name="Blanc I."/>
            <person name="Bouhouche K."/>
            <person name="Camara F."/>
            <person name="Duharcourt S."/>
            <person name="Guigo R."/>
            <person name="Gogendeau D."/>
            <person name="Katinka M."/>
            <person name="Keller A.-M."/>
            <person name="Kissmehl R."/>
            <person name="Klotz C."/>
            <person name="Koll F."/>
            <person name="Le Moue A."/>
            <person name="Lepere C."/>
            <person name="Malinsky S."/>
            <person name="Nowacki M."/>
            <person name="Nowak J.K."/>
            <person name="Plattner H."/>
            <person name="Poulain J."/>
            <person name="Ruiz F."/>
            <person name="Serrano V."/>
            <person name="Zagulski M."/>
            <person name="Dessen P."/>
            <person name="Betermier M."/>
            <person name="Weissenbach J."/>
            <person name="Scarpelli C."/>
            <person name="Schachter V."/>
            <person name="Sperling L."/>
            <person name="Meyer E."/>
            <person name="Cohen J."/>
            <person name="Wincker P."/>
        </authorList>
    </citation>
    <scope>NUCLEOTIDE SEQUENCE [LARGE SCALE GENOMIC DNA]</scope>
    <source>
        <strain evidence="1 2">Stock d4-2</strain>
    </source>
</reference>
<keyword evidence="2" id="KW-1185">Reference proteome</keyword>
<dbReference type="EMBL" id="CT868196">
    <property type="protein sequence ID" value="CAK74846.1"/>
    <property type="molecule type" value="Genomic_DNA"/>
</dbReference>
<name>A0CVM9_PARTE</name>